<evidence type="ECO:0000313" key="4">
    <source>
        <dbReference type="Proteomes" id="UP000516786"/>
    </source>
</evidence>
<dbReference type="OrthoDB" id="7033302at2"/>
<sequence>MTRTLCGRPVPLNSDLESLRDAGGAVTCQTCSRVLKKRKVHDAYIGPTSFLPSNSMVIDGLVLREFGWGGLDRGFESFFAYGHTQPGKLLEVARQLVCNDLPGWEEHCISVHEYWVSAPALDDGQICHLQYGWTPELEDDYFTLHRSRPLNVTVLRHEAWELVEPDKADLRRETEYQVRKVKDWYRGARQLGRLATPHDMEATYLPGYTVVGIPPGESEELCLEWPTSNFEEAMESIDLHEQRGATSLTLAGDGCSIGLEALKGDAGMIIRYGIRKHGPDVAFHQFLDWYEVGGKTEGSLA</sequence>
<keyword evidence="2" id="KW-0614">Plasmid</keyword>
<dbReference type="AlphaFoldDB" id="A0A1X0ZX58"/>
<organism evidence="1 3">
    <name type="scientific">Pseudomonas putida</name>
    <name type="common">Arthrobacter siderocapsulatus</name>
    <dbReference type="NCBI Taxonomy" id="303"/>
    <lineage>
        <taxon>Bacteria</taxon>
        <taxon>Pseudomonadati</taxon>
        <taxon>Pseudomonadota</taxon>
        <taxon>Gammaproteobacteria</taxon>
        <taxon>Pseudomonadales</taxon>
        <taxon>Pseudomonadaceae</taxon>
        <taxon>Pseudomonas</taxon>
    </lineage>
</organism>
<accession>A0A1X0ZX58</accession>
<reference evidence="1 3" key="1">
    <citation type="submission" date="2017-04" db="EMBL/GenBank/DDBJ databases">
        <title>Presence of VIM-2 positive Pseudomonas species in chickens and their surrounding environment.</title>
        <authorList>
            <person name="Zhang R."/>
        </authorList>
    </citation>
    <scope>NUCLEOTIDE SEQUENCE [LARGE SCALE GENOMIC DNA]</scope>
    <source>
        <strain evidence="1 3">DZ-C18</strain>
    </source>
</reference>
<dbReference type="EMBL" id="CP061724">
    <property type="protein sequence ID" value="QOD01493.1"/>
    <property type="molecule type" value="Genomic_DNA"/>
</dbReference>
<dbReference type="EMBL" id="NBWC01000049">
    <property type="protein sequence ID" value="ORL58769.1"/>
    <property type="molecule type" value="Genomic_DNA"/>
</dbReference>
<dbReference type="Proteomes" id="UP000193675">
    <property type="component" value="Unassembled WGS sequence"/>
</dbReference>
<protein>
    <submittedName>
        <fullName evidence="1">Uncharacterized protein</fullName>
    </submittedName>
</protein>
<gene>
    <name evidence="1" type="ORF">B7H17_24890</name>
    <name evidence="2" type="ORF">ID616_30180</name>
</gene>
<dbReference type="RefSeq" id="WP_084851699.1">
    <property type="nucleotide sequence ID" value="NZ_CP061724.1"/>
</dbReference>
<geneLocation type="plasmid" evidence="2 4">
    <name>pZXPA-20-602k</name>
</geneLocation>
<dbReference type="Proteomes" id="UP000516786">
    <property type="component" value="Plasmid pZXPA-20-602k"/>
</dbReference>
<evidence type="ECO:0000313" key="1">
    <source>
        <dbReference type="EMBL" id="ORL58769.1"/>
    </source>
</evidence>
<evidence type="ECO:0000313" key="2">
    <source>
        <dbReference type="EMBL" id="QOD01493.1"/>
    </source>
</evidence>
<proteinExistence type="predicted"/>
<name>A0A1X0ZX58_PSEPU</name>
<reference evidence="2 4" key="2">
    <citation type="submission" date="2020-09" db="EMBL/GenBank/DDBJ databases">
        <title>Co-existence of a novel multidrug-resistance efflux pump with carbapenem resistance gene blaVIM-2 in one megaplasmid in Pseudomonas putida.</title>
        <authorList>
            <person name="Peng K."/>
            <person name="Li R."/>
        </authorList>
    </citation>
    <scope>NUCLEOTIDE SEQUENCE [LARGE SCALE GENOMIC DNA]</scope>
    <source>
        <strain evidence="2 4">ZXPA-20</strain>
        <plasmid evidence="2 4">pZXPA-20-602k</plasmid>
    </source>
</reference>
<evidence type="ECO:0000313" key="3">
    <source>
        <dbReference type="Proteomes" id="UP000193675"/>
    </source>
</evidence>